<evidence type="ECO:0000256" key="1">
    <source>
        <dbReference type="ARBA" id="ARBA00022555"/>
    </source>
</evidence>
<dbReference type="GO" id="GO:0002938">
    <property type="term" value="P:tRNA guanine ribose methylation"/>
    <property type="evidence" value="ECO:0000318"/>
    <property type="project" value="GO_Central"/>
</dbReference>
<dbReference type="AlphaFoldDB" id="B3RWG3"/>
<dbReference type="HAMAP" id="MF_02060">
    <property type="entry name" value="tRNA_methyltr_TrmH"/>
    <property type="match status" value="1"/>
</dbReference>
<dbReference type="HOGENOM" id="CLU_021322_4_1_1"/>
<sequence>MSYFSLWRRYTKAKDMLTVVTSKSPIKEFGTLANNASYNKELLQKLTCAFTKERLDKMTNAVKNRTRSIAVVLEGITNEGNEQAIYRTMDALGFQTAHRIPSPLYRLKTCGRTDAGAMKWIDIESWKSTEECISQLKSCGYKILATSSENKTKTLDSFDFSNKTAVVLGSEQEGISKEAMNLVDNVFRISMVGFVESYNVSVAAAIILYHIYQDRIRKLGYHGDLTEAEQDDLLLQYMLKEYGIKL</sequence>
<keyword evidence="6" id="KW-0694">RNA-binding</keyword>
<evidence type="ECO:0000256" key="2">
    <source>
        <dbReference type="ARBA" id="ARBA00022603"/>
    </source>
</evidence>
<accession>B3RWG3</accession>
<gene>
    <name evidence="8" type="ORF">TRIADDRAFT_56739</name>
</gene>
<evidence type="ECO:0000313" key="8">
    <source>
        <dbReference type="EMBL" id="EDV25129.1"/>
    </source>
</evidence>
<organism evidence="8 9">
    <name type="scientific">Trichoplax adhaerens</name>
    <name type="common">Trichoplax reptans</name>
    <dbReference type="NCBI Taxonomy" id="10228"/>
    <lineage>
        <taxon>Eukaryota</taxon>
        <taxon>Metazoa</taxon>
        <taxon>Placozoa</taxon>
        <taxon>Uniplacotomia</taxon>
        <taxon>Trichoplacea</taxon>
        <taxon>Trichoplacidae</taxon>
        <taxon>Trichoplax</taxon>
    </lineage>
</organism>
<dbReference type="GeneID" id="6753792"/>
<name>B3RWG3_TRIAD</name>
<evidence type="ECO:0000256" key="4">
    <source>
        <dbReference type="ARBA" id="ARBA00022691"/>
    </source>
</evidence>
<dbReference type="CDD" id="cd18092">
    <property type="entry name" value="SpoU-like_TrmH"/>
    <property type="match status" value="1"/>
</dbReference>
<evidence type="ECO:0000256" key="5">
    <source>
        <dbReference type="ARBA" id="ARBA00022694"/>
    </source>
</evidence>
<dbReference type="Pfam" id="PF00588">
    <property type="entry name" value="SpoU_methylase"/>
    <property type="match status" value="1"/>
</dbReference>
<dbReference type="STRING" id="10228.B3RWG3"/>
<reference evidence="8 9" key="1">
    <citation type="journal article" date="2008" name="Nature">
        <title>The Trichoplax genome and the nature of placozoans.</title>
        <authorList>
            <person name="Srivastava M."/>
            <person name="Begovic E."/>
            <person name="Chapman J."/>
            <person name="Putnam N.H."/>
            <person name="Hellsten U."/>
            <person name="Kawashima T."/>
            <person name="Kuo A."/>
            <person name="Mitros T."/>
            <person name="Salamov A."/>
            <person name="Carpenter M.L."/>
            <person name="Signorovitch A.Y."/>
            <person name="Moreno M.A."/>
            <person name="Kamm K."/>
            <person name="Grimwood J."/>
            <person name="Schmutz J."/>
            <person name="Shapiro H."/>
            <person name="Grigoriev I.V."/>
            <person name="Buss L.W."/>
            <person name="Schierwater B."/>
            <person name="Dellaporta S.L."/>
            <person name="Rokhsar D.S."/>
        </authorList>
    </citation>
    <scope>NUCLEOTIDE SEQUENCE [LARGE SCALE GENOMIC DNA]</scope>
    <source>
        <strain evidence="8 9">Grell-BS-1999</strain>
    </source>
</reference>
<keyword evidence="4" id="KW-0949">S-adenosyl-L-methionine</keyword>
<dbReference type="SUPFAM" id="SSF75217">
    <property type="entry name" value="alpha/beta knot"/>
    <property type="match status" value="1"/>
</dbReference>
<dbReference type="PhylomeDB" id="B3RWG3"/>
<dbReference type="RefSeq" id="XP_002113019.1">
    <property type="nucleotide sequence ID" value="XM_002112983.1"/>
</dbReference>
<keyword evidence="3" id="KW-0808">Transferase</keyword>
<keyword evidence="2" id="KW-0489">Methyltransferase</keyword>
<proteinExistence type="inferred from homology"/>
<dbReference type="EMBL" id="DS985245">
    <property type="protein sequence ID" value="EDV25129.1"/>
    <property type="molecule type" value="Genomic_DNA"/>
</dbReference>
<evidence type="ECO:0000256" key="6">
    <source>
        <dbReference type="ARBA" id="ARBA00022884"/>
    </source>
</evidence>
<dbReference type="InParanoid" id="B3RWG3"/>
<keyword evidence="5" id="KW-0819">tRNA processing</keyword>
<evidence type="ECO:0000259" key="7">
    <source>
        <dbReference type="Pfam" id="PF00588"/>
    </source>
</evidence>
<evidence type="ECO:0000313" key="9">
    <source>
        <dbReference type="Proteomes" id="UP000009022"/>
    </source>
</evidence>
<keyword evidence="9" id="KW-1185">Reference proteome</keyword>
<dbReference type="Gene3D" id="3.40.1280.10">
    <property type="match status" value="1"/>
</dbReference>
<dbReference type="InterPro" id="IPR029028">
    <property type="entry name" value="Alpha/beta_knot_MTases"/>
</dbReference>
<dbReference type="OMA" id="WIDIESW"/>
<evidence type="ECO:0000256" key="3">
    <source>
        <dbReference type="ARBA" id="ARBA00022679"/>
    </source>
</evidence>
<dbReference type="PANTHER" id="PTHR43453:SF1">
    <property type="entry name" value="TRNA_RRNA METHYLTRANSFERASE SPOU TYPE DOMAIN-CONTAINING PROTEIN"/>
    <property type="match status" value="1"/>
</dbReference>
<feature type="domain" description="tRNA/rRNA methyltransferase SpoU type" evidence="7">
    <location>
        <begin position="69"/>
        <end position="209"/>
    </location>
</feature>
<dbReference type="eggNOG" id="KOG0838">
    <property type="taxonomic scope" value="Eukaryota"/>
</dbReference>
<dbReference type="GO" id="GO:0008173">
    <property type="term" value="F:RNA methyltransferase activity"/>
    <property type="evidence" value="ECO:0007669"/>
    <property type="project" value="InterPro"/>
</dbReference>
<keyword evidence="1" id="KW-0820">tRNA-binding</keyword>
<dbReference type="PANTHER" id="PTHR43453">
    <property type="entry name" value="RRNA METHYLASE-LIKE"/>
    <property type="match status" value="1"/>
</dbReference>
<dbReference type="InterPro" id="IPR029026">
    <property type="entry name" value="tRNA_m1G_MTases_N"/>
</dbReference>
<dbReference type="KEGG" id="tad:TRIADDRAFT_56739"/>
<dbReference type="OrthoDB" id="241340at2759"/>
<dbReference type="Proteomes" id="UP000009022">
    <property type="component" value="Unassembled WGS sequence"/>
</dbReference>
<dbReference type="CTD" id="6753792"/>
<dbReference type="InterPro" id="IPR001537">
    <property type="entry name" value="SpoU_MeTrfase"/>
</dbReference>
<dbReference type="InterPro" id="IPR033671">
    <property type="entry name" value="TrmH"/>
</dbReference>
<dbReference type="GO" id="GO:0000049">
    <property type="term" value="F:tRNA binding"/>
    <property type="evidence" value="ECO:0007669"/>
    <property type="project" value="UniProtKB-KW"/>
</dbReference>
<protein>
    <recommendedName>
        <fullName evidence="7">tRNA/rRNA methyltransferase SpoU type domain-containing protein</fullName>
    </recommendedName>
</protein>